<evidence type="ECO:0000313" key="3">
    <source>
        <dbReference type="Proteomes" id="UP000216020"/>
    </source>
</evidence>
<dbReference type="Pfam" id="PF12318">
    <property type="entry name" value="FAD-SLDH"/>
    <property type="match status" value="1"/>
</dbReference>
<keyword evidence="3" id="KW-1185">Reference proteome</keyword>
<organism evidence="2 3">
    <name type="scientific">Bordetella genomosp. 10</name>
    <dbReference type="NCBI Taxonomy" id="1416804"/>
    <lineage>
        <taxon>Bacteria</taxon>
        <taxon>Pseudomonadati</taxon>
        <taxon>Pseudomonadota</taxon>
        <taxon>Betaproteobacteria</taxon>
        <taxon>Burkholderiales</taxon>
        <taxon>Alcaligenaceae</taxon>
        <taxon>Bordetella</taxon>
    </lineage>
</organism>
<protein>
    <recommendedName>
        <fullName evidence="4">Dehydrogenase</fullName>
    </recommendedName>
</protein>
<dbReference type="Proteomes" id="UP000216020">
    <property type="component" value="Unassembled WGS sequence"/>
</dbReference>
<evidence type="ECO:0000313" key="2">
    <source>
        <dbReference type="EMBL" id="OZI30992.1"/>
    </source>
</evidence>
<comment type="caution">
    <text evidence="2">The sequence shown here is derived from an EMBL/GenBank/DDBJ whole genome shotgun (WGS) entry which is preliminary data.</text>
</comment>
<name>A0A261S235_9BORD</name>
<reference evidence="3" key="1">
    <citation type="submission" date="2017-05" db="EMBL/GenBank/DDBJ databases">
        <title>Complete and WGS of Bordetella genogroups.</title>
        <authorList>
            <person name="Spilker T."/>
            <person name="Lipuma J."/>
        </authorList>
    </citation>
    <scope>NUCLEOTIDE SEQUENCE [LARGE SCALE GENOMIC DNA]</scope>
    <source>
        <strain evidence="3">AU16122</strain>
    </source>
</reference>
<accession>A0A261S235</accession>
<dbReference type="OrthoDB" id="8635030at2"/>
<dbReference type="AlphaFoldDB" id="A0A261S235"/>
<dbReference type="InterPro" id="IPR024651">
    <property type="entry name" value="FAD-SLDH_ssu"/>
</dbReference>
<feature type="region of interest" description="Disordered" evidence="1">
    <location>
        <begin position="1"/>
        <end position="22"/>
    </location>
</feature>
<evidence type="ECO:0008006" key="4">
    <source>
        <dbReference type="Google" id="ProtNLM"/>
    </source>
</evidence>
<sequence length="203" mass="20791">METPASGAYVSEHAATQDDPSLPQRRTVILGLVGATLETALLGLPTLLPTAASAQPAPAAAASEGFLALSRALTDRHNLNPVTARRIEAALAGSGVRQAGELPRLVALAAGQADGKSLLAAAANAGLRDLAEDILAAWYTGTVGTGAKAMVVAYQEALMYQPVRDALPVPTYCNFGPLWWKGVPPDPAAVLPEPPALPSSKAL</sequence>
<dbReference type="EMBL" id="NEVM01000005">
    <property type="protein sequence ID" value="OZI30992.1"/>
    <property type="molecule type" value="Genomic_DNA"/>
</dbReference>
<gene>
    <name evidence="2" type="ORF">CAL29_23865</name>
</gene>
<evidence type="ECO:0000256" key="1">
    <source>
        <dbReference type="SAM" id="MobiDB-lite"/>
    </source>
</evidence>
<proteinExistence type="predicted"/>